<organism evidence="2 3">
    <name type="scientific">Ranatra chinensis</name>
    <dbReference type="NCBI Taxonomy" id="642074"/>
    <lineage>
        <taxon>Eukaryota</taxon>
        <taxon>Metazoa</taxon>
        <taxon>Ecdysozoa</taxon>
        <taxon>Arthropoda</taxon>
        <taxon>Hexapoda</taxon>
        <taxon>Insecta</taxon>
        <taxon>Pterygota</taxon>
        <taxon>Neoptera</taxon>
        <taxon>Paraneoptera</taxon>
        <taxon>Hemiptera</taxon>
        <taxon>Heteroptera</taxon>
        <taxon>Panheteroptera</taxon>
        <taxon>Nepomorpha</taxon>
        <taxon>Nepidae</taxon>
        <taxon>Ranatrinae</taxon>
        <taxon>Ranatra</taxon>
    </lineage>
</organism>
<evidence type="ECO:0000313" key="2">
    <source>
        <dbReference type="EMBL" id="KAL1114854.1"/>
    </source>
</evidence>
<accession>A0ABD0YG12</accession>
<name>A0ABD0YG12_9HEMI</name>
<reference evidence="2 3" key="1">
    <citation type="submission" date="2024-07" db="EMBL/GenBank/DDBJ databases">
        <title>Chromosome-level genome assembly of the water stick insect Ranatra chinensis (Heteroptera: Nepidae).</title>
        <authorList>
            <person name="Liu X."/>
        </authorList>
    </citation>
    <scope>NUCLEOTIDE SEQUENCE [LARGE SCALE GENOMIC DNA]</scope>
    <source>
        <strain evidence="2">Cailab_2021Rc</strain>
        <tissue evidence="2">Muscle</tissue>
    </source>
</reference>
<evidence type="ECO:0000256" key="1">
    <source>
        <dbReference type="SAM" id="MobiDB-lite"/>
    </source>
</evidence>
<dbReference type="AlphaFoldDB" id="A0ABD0YG12"/>
<sequence length="284" mass="31521">PGSNRFTPVQLPRADIKPYHESYFNEVKPSREEPVEGLAATLHARILNGDEVKQEEGVNNTPSYETGSSHALEIKTEPGQSLKRLSPMPLQEVSPNKRQHLDIDSVPTGINTALSPHRPDDGMDKWQDKISSGFDRLVAFASTELDKRRRSTEGGVSCNTSPDSGIGHSESPLPAIKETKKNCGPPMLHRPTISPGRDSPPVLEPPHGPPRTPSPSSSPPPPLLPLDGPYSPVPPHSPPSVPLRYQRSAEHHHFKKKFFHHKGKFRPKGKEWDWHQTPDTQPWC</sequence>
<dbReference type="EMBL" id="JBFDAA010000021">
    <property type="protein sequence ID" value="KAL1114854.1"/>
    <property type="molecule type" value="Genomic_DNA"/>
</dbReference>
<comment type="caution">
    <text evidence="2">The sequence shown here is derived from an EMBL/GenBank/DDBJ whole genome shotgun (WGS) entry which is preliminary data.</text>
</comment>
<feature type="compositionally biased region" description="Polar residues" evidence="1">
    <location>
        <begin position="57"/>
        <end position="69"/>
    </location>
</feature>
<protein>
    <submittedName>
        <fullName evidence="2">Uncharacterized protein</fullName>
    </submittedName>
</protein>
<feature type="compositionally biased region" description="Pro residues" evidence="1">
    <location>
        <begin position="231"/>
        <end position="241"/>
    </location>
</feature>
<keyword evidence="3" id="KW-1185">Reference proteome</keyword>
<feature type="region of interest" description="Disordered" evidence="1">
    <location>
        <begin position="146"/>
        <end position="284"/>
    </location>
</feature>
<evidence type="ECO:0000313" key="3">
    <source>
        <dbReference type="Proteomes" id="UP001558652"/>
    </source>
</evidence>
<feature type="compositionally biased region" description="Pro residues" evidence="1">
    <location>
        <begin position="202"/>
        <end position="224"/>
    </location>
</feature>
<gene>
    <name evidence="2" type="ORF">AAG570_007678</name>
</gene>
<feature type="non-terminal residue" evidence="2">
    <location>
        <position position="1"/>
    </location>
</feature>
<feature type="compositionally biased region" description="Basic residues" evidence="1">
    <location>
        <begin position="250"/>
        <end position="267"/>
    </location>
</feature>
<proteinExistence type="predicted"/>
<feature type="region of interest" description="Disordered" evidence="1">
    <location>
        <begin position="50"/>
        <end position="73"/>
    </location>
</feature>
<dbReference type="Proteomes" id="UP001558652">
    <property type="component" value="Unassembled WGS sequence"/>
</dbReference>